<evidence type="ECO:0000313" key="2">
    <source>
        <dbReference type="Proteomes" id="UP001273589"/>
    </source>
</evidence>
<dbReference type="EMBL" id="JARAWN010000467">
    <property type="protein sequence ID" value="MDX3135852.1"/>
    <property type="molecule type" value="Genomic_DNA"/>
</dbReference>
<dbReference type="AlphaFoldDB" id="A0AAJ2PYS5"/>
<organism evidence="1 2">
    <name type="scientific">Streptomyces europaeiscabiei</name>
    <dbReference type="NCBI Taxonomy" id="146819"/>
    <lineage>
        <taxon>Bacteria</taxon>
        <taxon>Bacillati</taxon>
        <taxon>Actinomycetota</taxon>
        <taxon>Actinomycetes</taxon>
        <taxon>Kitasatosporales</taxon>
        <taxon>Streptomycetaceae</taxon>
        <taxon>Streptomyces</taxon>
    </lineage>
</organism>
<sequence length="79" mass="8956">MIPDDWHLTEDLDHFLARAGDFLRSRPAPHTVQLTVTETLRTSGADAYGDEAPVFGRLERDGEVHATFFRTPPHRLNLT</sequence>
<protein>
    <submittedName>
        <fullName evidence="1">GNAT family N-acetyltransferase</fullName>
    </submittedName>
</protein>
<proteinExistence type="predicted"/>
<name>A0AAJ2PYS5_9ACTN</name>
<reference evidence="1" key="1">
    <citation type="journal article" date="2023" name="Microb. Genom.">
        <title>Mesoterricola silvestris gen. nov., sp. nov., Mesoterricola sediminis sp. nov., Geothrix oryzae sp. nov., Geothrix edaphica sp. nov., Geothrix rubra sp. nov., and Geothrix limicola sp. nov., six novel members of Acidobacteriota isolated from soils.</title>
        <authorList>
            <person name="Weisberg A.J."/>
            <person name="Pearce E."/>
            <person name="Kramer C.G."/>
            <person name="Chang J.H."/>
            <person name="Clarke C.R."/>
        </authorList>
    </citation>
    <scope>NUCLEOTIDE SEQUENCE</scope>
    <source>
        <strain evidence="1">ND06-05F</strain>
    </source>
</reference>
<feature type="non-terminal residue" evidence="1">
    <location>
        <position position="79"/>
    </location>
</feature>
<comment type="caution">
    <text evidence="1">The sequence shown here is derived from an EMBL/GenBank/DDBJ whole genome shotgun (WGS) entry which is preliminary data.</text>
</comment>
<gene>
    <name evidence="1" type="ORF">PV367_40025</name>
</gene>
<evidence type="ECO:0000313" key="1">
    <source>
        <dbReference type="EMBL" id="MDX3135852.1"/>
    </source>
</evidence>
<dbReference type="Proteomes" id="UP001273589">
    <property type="component" value="Unassembled WGS sequence"/>
</dbReference>
<accession>A0AAJ2PYS5</accession>